<accession>A0A481YUU9</accession>
<comment type="similarity">
    <text evidence="1">Belongs to the mimivirus BTB/WD family.</text>
</comment>
<protein>
    <submittedName>
        <fullName evidence="3">BTB family protein</fullName>
    </submittedName>
</protein>
<dbReference type="InterPro" id="IPR003131">
    <property type="entry name" value="T1-type_BTB"/>
</dbReference>
<feature type="domain" description="BTB" evidence="2">
    <location>
        <begin position="6"/>
        <end position="69"/>
    </location>
</feature>
<gene>
    <name evidence="3" type="ORF">LCMAC102_01090</name>
</gene>
<dbReference type="InterPro" id="IPR011333">
    <property type="entry name" value="SKP1/BTB/POZ_sf"/>
</dbReference>
<dbReference type="PANTHER" id="PTHR14499:SF136">
    <property type="entry name" value="GH08630P"/>
    <property type="match status" value="1"/>
</dbReference>
<dbReference type="EMBL" id="MK500334">
    <property type="protein sequence ID" value="QBK86314.1"/>
    <property type="molecule type" value="Genomic_DNA"/>
</dbReference>
<dbReference type="SUPFAM" id="SSF54695">
    <property type="entry name" value="POZ domain"/>
    <property type="match status" value="1"/>
</dbReference>
<reference evidence="3" key="1">
    <citation type="journal article" date="2019" name="MBio">
        <title>Virus Genomes from Deep Sea Sediments Expand the Ocean Megavirome and Support Independent Origins of Viral Gigantism.</title>
        <authorList>
            <person name="Backstrom D."/>
            <person name="Yutin N."/>
            <person name="Jorgensen S.L."/>
            <person name="Dharamshi J."/>
            <person name="Homa F."/>
            <person name="Zaremba-Niedwiedzka K."/>
            <person name="Spang A."/>
            <person name="Wolf Y.I."/>
            <person name="Koonin E.V."/>
            <person name="Ettema T.J."/>
        </authorList>
    </citation>
    <scope>NUCLEOTIDE SEQUENCE</scope>
</reference>
<proteinExistence type="inferred from homology"/>
<dbReference type="PANTHER" id="PTHR14499">
    <property type="entry name" value="POTASSIUM CHANNEL TETRAMERIZATION DOMAIN-CONTAINING"/>
    <property type="match status" value="1"/>
</dbReference>
<sequence>MNTSTEPLNINVGGKIFTTTKSTLCDKSGFFAALFNYSELKHSGFIDRDPTGFKHILRFLRDSNYLIPDKWLFELEFYQIAIQKKEEDIKILKPQDITYDCHKSIKDWKYASPKYIDRIVEIESISRCDQKSVFKIKQFFGQILYVCYDFVTDPIHTGVIINNSREIFEFGGYIPFPRIRCIPYADIAIIMHGKIDKLHIAVRYYFNPIDKLHGDYVDLEHNLMYNAGTIENIYFPQPPWLC</sequence>
<dbReference type="SMART" id="SM00225">
    <property type="entry name" value="BTB"/>
    <property type="match status" value="1"/>
</dbReference>
<organism evidence="3">
    <name type="scientific">Marseillevirus LCMAC102</name>
    <dbReference type="NCBI Taxonomy" id="2506603"/>
    <lineage>
        <taxon>Viruses</taxon>
        <taxon>Varidnaviria</taxon>
        <taxon>Bamfordvirae</taxon>
        <taxon>Nucleocytoviricota</taxon>
        <taxon>Megaviricetes</taxon>
        <taxon>Pimascovirales</taxon>
        <taxon>Pimascovirales incertae sedis</taxon>
        <taxon>Marseilleviridae</taxon>
    </lineage>
</organism>
<name>A0A481YUU9_9VIRU</name>
<dbReference type="InterPro" id="IPR000210">
    <property type="entry name" value="BTB/POZ_dom"/>
</dbReference>
<evidence type="ECO:0000256" key="1">
    <source>
        <dbReference type="ARBA" id="ARBA00006497"/>
    </source>
</evidence>
<dbReference type="CDD" id="cd18316">
    <property type="entry name" value="BTB_POZ_KCTD-like"/>
    <property type="match status" value="1"/>
</dbReference>
<evidence type="ECO:0000313" key="3">
    <source>
        <dbReference type="EMBL" id="QBK86314.1"/>
    </source>
</evidence>
<dbReference type="Pfam" id="PF02214">
    <property type="entry name" value="BTB_2"/>
    <property type="match status" value="1"/>
</dbReference>
<evidence type="ECO:0000259" key="2">
    <source>
        <dbReference type="PROSITE" id="PS50097"/>
    </source>
</evidence>
<dbReference type="GO" id="GO:0051260">
    <property type="term" value="P:protein homooligomerization"/>
    <property type="evidence" value="ECO:0007669"/>
    <property type="project" value="InterPro"/>
</dbReference>
<dbReference type="PROSITE" id="PS50097">
    <property type="entry name" value="BTB"/>
    <property type="match status" value="1"/>
</dbReference>
<dbReference type="Gene3D" id="3.30.710.10">
    <property type="entry name" value="Potassium Channel Kv1.1, Chain A"/>
    <property type="match status" value="1"/>
</dbReference>